<accession>A0A1H3GFU7</accession>
<dbReference type="Proteomes" id="UP000198569">
    <property type="component" value="Unassembled WGS sequence"/>
</dbReference>
<protein>
    <recommendedName>
        <fullName evidence="3">Alpha/beta hydrolase</fullName>
    </recommendedName>
</protein>
<dbReference type="InterPro" id="IPR010662">
    <property type="entry name" value="RBBP9/YdeN"/>
</dbReference>
<evidence type="ECO:0000313" key="2">
    <source>
        <dbReference type="Proteomes" id="UP000198569"/>
    </source>
</evidence>
<dbReference type="Gene3D" id="3.40.50.1820">
    <property type="entry name" value="alpha/beta hydrolase"/>
    <property type="match status" value="1"/>
</dbReference>
<gene>
    <name evidence="1" type="ORF">SAMN05444338_12221</name>
</gene>
<dbReference type="STRING" id="229203.SAMN05444338_12221"/>
<organism evidence="1 2">
    <name type="scientific">Flavobacterium degerlachei</name>
    <dbReference type="NCBI Taxonomy" id="229203"/>
    <lineage>
        <taxon>Bacteria</taxon>
        <taxon>Pseudomonadati</taxon>
        <taxon>Bacteroidota</taxon>
        <taxon>Flavobacteriia</taxon>
        <taxon>Flavobacteriales</taxon>
        <taxon>Flavobacteriaceae</taxon>
        <taxon>Flavobacterium</taxon>
    </lineage>
</organism>
<evidence type="ECO:0000313" key="1">
    <source>
        <dbReference type="EMBL" id="SDY02166.1"/>
    </source>
</evidence>
<dbReference type="InterPro" id="IPR029058">
    <property type="entry name" value="AB_hydrolase_fold"/>
</dbReference>
<dbReference type="Pfam" id="PF06821">
    <property type="entry name" value="Ser_hydrolase"/>
    <property type="match status" value="1"/>
</dbReference>
<dbReference type="EMBL" id="FNMV01000022">
    <property type="protein sequence ID" value="SDY02166.1"/>
    <property type="molecule type" value="Genomic_DNA"/>
</dbReference>
<keyword evidence="2" id="KW-1185">Reference proteome</keyword>
<dbReference type="AlphaFoldDB" id="A0A1H3GFU7"/>
<evidence type="ECO:0008006" key="3">
    <source>
        <dbReference type="Google" id="ProtNLM"/>
    </source>
</evidence>
<sequence>MENNMKYTILIVPGLGDSGQGHWQNYWLTKFETSRKVIQNDWDRPVLSDWLHNLNAAIGAIDGKIIIVAHSLAVSLVAHWSKTNNTNKIAGALLVAPADVDSCTHTPEETWNFSPIPLSKFSYPSVVVTSSNDPYISTERAQFLAEQWGSAFLNIGQKGHLNSDSQLGFWEEGQSVLQSLLTIIEADNSYE</sequence>
<name>A0A1H3GFU7_9FLAO</name>
<proteinExistence type="predicted"/>
<dbReference type="SUPFAM" id="SSF53474">
    <property type="entry name" value="alpha/beta-Hydrolases"/>
    <property type="match status" value="1"/>
</dbReference>
<reference evidence="2" key="1">
    <citation type="submission" date="2016-10" db="EMBL/GenBank/DDBJ databases">
        <authorList>
            <person name="Varghese N."/>
            <person name="Submissions S."/>
        </authorList>
    </citation>
    <scope>NUCLEOTIDE SEQUENCE [LARGE SCALE GENOMIC DNA]</scope>
    <source>
        <strain evidence="2">DSM 15718</strain>
    </source>
</reference>
<dbReference type="GO" id="GO:0016787">
    <property type="term" value="F:hydrolase activity"/>
    <property type="evidence" value="ECO:0007669"/>
    <property type="project" value="InterPro"/>
</dbReference>